<comment type="caution">
    <text evidence="3">The sequence shown here is derived from an EMBL/GenBank/DDBJ whole genome shotgun (WGS) entry which is preliminary data.</text>
</comment>
<dbReference type="SMART" id="SM00822">
    <property type="entry name" value="PKS_KR"/>
    <property type="match status" value="1"/>
</dbReference>
<dbReference type="PRINTS" id="PR00081">
    <property type="entry name" value="GDHRDH"/>
</dbReference>
<dbReference type="PANTHER" id="PTHR42760">
    <property type="entry name" value="SHORT-CHAIN DEHYDROGENASES/REDUCTASES FAMILY MEMBER"/>
    <property type="match status" value="1"/>
</dbReference>
<reference evidence="3 4" key="1">
    <citation type="submission" date="2018-08" db="EMBL/GenBank/DDBJ databases">
        <title>Recombination of ecologically and evolutionarily significant loci maintains genetic cohesion in the Pseudomonas syringae species complex.</title>
        <authorList>
            <person name="Dillon M."/>
            <person name="Thakur S."/>
            <person name="Almeida R.N.D."/>
            <person name="Weir B.S."/>
            <person name="Guttman D.S."/>
        </authorList>
    </citation>
    <scope>NUCLEOTIDE SEQUENCE [LARGE SCALE GENOMIC DNA]</scope>
    <source>
        <strain evidence="3 4">ICMP 3555</strain>
    </source>
</reference>
<dbReference type="InterPro" id="IPR002347">
    <property type="entry name" value="SDR_fam"/>
</dbReference>
<dbReference type="GO" id="GO:0030497">
    <property type="term" value="P:fatty acid elongation"/>
    <property type="evidence" value="ECO:0007669"/>
    <property type="project" value="TreeGrafter"/>
</dbReference>
<dbReference type="InterPro" id="IPR057326">
    <property type="entry name" value="KR_dom"/>
</dbReference>
<dbReference type="InterPro" id="IPR036291">
    <property type="entry name" value="NAD(P)-bd_dom_sf"/>
</dbReference>
<evidence type="ECO:0000259" key="2">
    <source>
        <dbReference type="SMART" id="SM00822"/>
    </source>
</evidence>
<gene>
    <name evidence="3" type="ORF">ALQ29_02950</name>
</gene>
<dbReference type="NCBIfam" id="NF005559">
    <property type="entry name" value="PRK07231.1"/>
    <property type="match status" value="1"/>
</dbReference>
<dbReference type="InterPro" id="IPR020904">
    <property type="entry name" value="Sc_DH/Rdtase_CS"/>
</dbReference>
<protein>
    <recommendedName>
        <fullName evidence="2">Ketoreductase domain-containing protein</fullName>
    </recommendedName>
</protein>
<dbReference type="Proteomes" id="UP000276587">
    <property type="component" value="Unassembled WGS sequence"/>
</dbReference>
<evidence type="ECO:0000313" key="4">
    <source>
        <dbReference type="Proteomes" id="UP000276587"/>
    </source>
</evidence>
<name>A0A3M3ZZE5_PSEMA</name>
<dbReference type="RefSeq" id="WP_064053035.1">
    <property type="nucleotide sequence ID" value="NZ_RBPW01000024.1"/>
</dbReference>
<dbReference type="EMBL" id="RBQF01000408">
    <property type="protein sequence ID" value="RMP00001.1"/>
    <property type="molecule type" value="Genomic_DNA"/>
</dbReference>
<dbReference type="AlphaFoldDB" id="A0A3M3ZZE5"/>
<dbReference type="Pfam" id="PF13561">
    <property type="entry name" value="adh_short_C2"/>
    <property type="match status" value="1"/>
</dbReference>
<feature type="domain" description="Ketoreductase" evidence="2">
    <location>
        <begin position="6"/>
        <end position="186"/>
    </location>
</feature>
<dbReference type="PRINTS" id="PR00080">
    <property type="entry name" value="SDRFAMILY"/>
</dbReference>
<dbReference type="PROSITE" id="PS00061">
    <property type="entry name" value="ADH_SHORT"/>
    <property type="match status" value="1"/>
</dbReference>
<dbReference type="GO" id="GO:0016616">
    <property type="term" value="F:oxidoreductase activity, acting on the CH-OH group of donors, NAD or NADP as acceptor"/>
    <property type="evidence" value="ECO:0007669"/>
    <property type="project" value="UniProtKB-ARBA"/>
</dbReference>
<evidence type="ECO:0000313" key="3">
    <source>
        <dbReference type="EMBL" id="RMP00001.1"/>
    </source>
</evidence>
<evidence type="ECO:0000256" key="1">
    <source>
        <dbReference type="ARBA" id="ARBA00006484"/>
    </source>
</evidence>
<organism evidence="3 4">
    <name type="scientific">Pseudomonas marginalis pv. marginalis</name>
    <dbReference type="NCBI Taxonomy" id="97473"/>
    <lineage>
        <taxon>Bacteria</taxon>
        <taxon>Pseudomonadati</taxon>
        <taxon>Pseudomonadota</taxon>
        <taxon>Gammaproteobacteria</taxon>
        <taxon>Pseudomonadales</taxon>
        <taxon>Pseudomonadaceae</taxon>
        <taxon>Pseudomonas</taxon>
    </lineage>
</organism>
<dbReference type="FunFam" id="3.40.50.720:FF:000084">
    <property type="entry name" value="Short-chain dehydrogenase reductase"/>
    <property type="match status" value="1"/>
</dbReference>
<dbReference type="SUPFAM" id="SSF51735">
    <property type="entry name" value="NAD(P)-binding Rossmann-fold domains"/>
    <property type="match status" value="1"/>
</dbReference>
<dbReference type="Gene3D" id="3.40.50.720">
    <property type="entry name" value="NAD(P)-binding Rossmann-like Domain"/>
    <property type="match status" value="1"/>
</dbReference>
<keyword evidence="4" id="KW-1185">Reference proteome</keyword>
<dbReference type="PANTHER" id="PTHR42760:SF135">
    <property type="entry name" value="BLL7886 PROTEIN"/>
    <property type="match status" value="1"/>
</dbReference>
<comment type="similarity">
    <text evidence="1">Belongs to the short-chain dehydrogenases/reductases (SDR) family.</text>
</comment>
<sequence length="249" mass="26182">MLLKDKVAVVTGAASLNGIGWAIARRFAEEGAKVVLLDIAADKLEIAKETLGDPHQGFVCDVRHPQACKRAVEQIIAAYGQIDVLVNNAGVSQPRRLLEIDDEGYDLVMDVSLRGAFNMSRAVVPYLRQAGRGSILCMGSVSAQRGGGIMGGAHYSAAKGGIQSLAKALARELAPDGIRVNAVAPGLIETDLIAGRLSDENRKLTLTATPLGRIGQPVEVANACLYLASDMASYVTGVVLDVNGGMHIH</sequence>
<proteinExistence type="inferred from homology"/>
<dbReference type="NCBIfam" id="NF009466">
    <property type="entry name" value="PRK12826.1-2"/>
    <property type="match status" value="1"/>
</dbReference>
<accession>A0A3M3ZZE5</accession>